<organism evidence="1">
    <name type="scientific">Rhizophora mucronata</name>
    <name type="common">Asiatic mangrove</name>
    <dbReference type="NCBI Taxonomy" id="61149"/>
    <lineage>
        <taxon>Eukaryota</taxon>
        <taxon>Viridiplantae</taxon>
        <taxon>Streptophyta</taxon>
        <taxon>Embryophyta</taxon>
        <taxon>Tracheophyta</taxon>
        <taxon>Spermatophyta</taxon>
        <taxon>Magnoliopsida</taxon>
        <taxon>eudicotyledons</taxon>
        <taxon>Gunneridae</taxon>
        <taxon>Pentapetalae</taxon>
        <taxon>rosids</taxon>
        <taxon>fabids</taxon>
        <taxon>Malpighiales</taxon>
        <taxon>Rhizophoraceae</taxon>
        <taxon>Rhizophora</taxon>
    </lineage>
</organism>
<accession>A0A2P2JFG8</accession>
<sequence length="46" mass="4772">MTAVSVKPLFIAIFALSLILAVLFLWPSLTTSFLSSSGSVSSISPA</sequence>
<evidence type="ECO:0000313" key="1">
    <source>
        <dbReference type="EMBL" id="MBW92221.1"/>
    </source>
</evidence>
<dbReference type="EMBL" id="GGEC01011738">
    <property type="protein sequence ID" value="MBW92221.1"/>
    <property type="molecule type" value="Transcribed_RNA"/>
</dbReference>
<protein>
    <submittedName>
        <fullName evidence="1">Uncharacterized protein</fullName>
    </submittedName>
</protein>
<proteinExistence type="predicted"/>
<dbReference type="AlphaFoldDB" id="A0A2P2JFG8"/>
<reference evidence="1" key="1">
    <citation type="submission" date="2018-02" db="EMBL/GenBank/DDBJ databases">
        <title>Rhizophora mucronata_Transcriptome.</title>
        <authorList>
            <person name="Meera S.P."/>
            <person name="Sreeshan A."/>
            <person name="Augustine A."/>
        </authorList>
    </citation>
    <scope>NUCLEOTIDE SEQUENCE</scope>
    <source>
        <tissue evidence="1">Leaf</tissue>
    </source>
</reference>
<name>A0A2P2JFG8_RHIMU</name>